<evidence type="ECO:0000256" key="1">
    <source>
        <dbReference type="SAM" id="MobiDB-lite"/>
    </source>
</evidence>
<feature type="compositionally biased region" description="Pro residues" evidence="1">
    <location>
        <begin position="137"/>
        <end position="150"/>
    </location>
</feature>
<dbReference type="STRING" id="4577.A0A1D6H8Q0"/>
<accession>A0A1D6H8Q0</accession>
<dbReference type="PaxDb" id="4577-GRMZM2G112790_P01"/>
<evidence type="ECO:0000313" key="2">
    <source>
        <dbReference type="EMBL" id="AQK71096.1"/>
    </source>
</evidence>
<dbReference type="InterPro" id="IPR008999">
    <property type="entry name" value="Actin-crosslinking"/>
</dbReference>
<feature type="region of interest" description="Disordered" evidence="1">
    <location>
        <begin position="96"/>
        <end position="154"/>
    </location>
</feature>
<dbReference type="AlphaFoldDB" id="A0A1D6H8Q0"/>
<sequence>MELFTRAKVVRLRSHHDKFLYADEDEVRVTQDRDRSSANAWWTVEATPHSAGAIRLRSRYGRYLTASREPFLLGMTGRKDWVLWDVEVVQLLTPAPRPERTGSAPVAKLSDSRPAPDLGKPLQAHGPHHHPSKSYATPPPTLEPEAPPPSSRFNKLERSADWAPQTVCGCGWDYHFGRKLVEARDELMKGRYMDIAYLK</sequence>
<dbReference type="PANTHER" id="PTHR31205:SF76">
    <property type="entry name" value="EXPRESSED PROTEIN"/>
    <property type="match status" value="1"/>
</dbReference>
<name>A0A1D6H8Q0_MAIZE</name>
<dbReference type="PANTHER" id="PTHR31205">
    <property type="entry name" value="ACTIN CROSS-LINKING PROTEIN (DUF569)"/>
    <property type="match status" value="1"/>
</dbReference>
<reference evidence="2" key="1">
    <citation type="submission" date="2015-12" db="EMBL/GenBank/DDBJ databases">
        <title>Update maize B73 reference genome by single molecule sequencing technologies.</title>
        <authorList>
            <consortium name="Maize Genome Sequencing Project"/>
            <person name="Ware D."/>
        </authorList>
    </citation>
    <scope>NUCLEOTIDE SEQUENCE</scope>
    <source>
        <tissue evidence="2">Seedling</tissue>
    </source>
</reference>
<dbReference type="Pfam" id="PF04601">
    <property type="entry name" value="DUF569"/>
    <property type="match status" value="1"/>
</dbReference>
<dbReference type="CDD" id="cd23340">
    <property type="entry name" value="beta-trefoil_FSCN_ACP-like"/>
    <property type="match status" value="1"/>
</dbReference>
<dbReference type="EMBL" id="CM000781">
    <property type="protein sequence ID" value="AQK71096.1"/>
    <property type="molecule type" value="Genomic_DNA"/>
</dbReference>
<dbReference type="ExpressionAtlas" id="A0A1D6H8Q0">
    <property type="expression patterns" value="baseline"/>
</dbReference>
<gene>
    <name evidence="2" type="ORF">ZEAMMB73_Zm00001d016527</name>
</gene>
<proteinExistence type="predicted"/>
<dbReference type="SMR" id="A0A1D6H8Q0"/>
<dbReference type="Gene3D" id="2.80.10.50">
    <property type="match status" value="1"/>
</dbReference>
<dbReference type="eggNOG" id="ENOG502QS6K">
    <property type="taxonomic scope" value="Eukaryota"/>
</dbReference>
<dbReference type="InterPro" id="IPR007679">
    <property type="entry name" value="DUF569"/>
</dbReference>
<dbReference type="SUPFAM" id="SSF50405">
    <property type="entry name" value="Actin-crosslinking proteins"/>
    <property type="match status" value="1"/>
</dbReference>
<organism evidence="2">
    <name type="scientific">Zea mays</name>
    <name type="common">Maize</name>
    <dbReference type="NCBI Taxonomy" id="4577"/>
    <lineage>
        <taxon>Eukaryota</taxon>
        <taxon>Viridiplantae</taxon>
        <taxon>Streptophyta</taxon>
        <taxon>Embryophyta</taxon>
        <taxon>Tracheophyta</taxon>
        <taxon>Spermatophyta</taxon>
        <taxon>Magnoliopsida</taxon>
        <taxon>Liliopsida</taxon>
        <taxon>Poales</taxon>
        <taxon>Poaceae</taxon>
        <taxon>PACMAD clade</taxon>
        <taxon>Panicoideae</taxon>
        <taxon>Andropogonodae</taxon>
        <taxon>Andropogoneae</taxon>
        <taxon>Tripsacinae</taxon>
        <taxon>Zea</taxon>
    </lineage>
</organism>
<protein>
    <submittedName>
        <fullName evidence="2">Actin cross-linking protein</fullName>
    </submittedName>
</protein>
<dbReference type="InParanoid" id="A0A1D6H8Q0"/>